<evidence type="ECO:0000313" key="2">
    <source>
        <dbReference type="Proteomes" id="UP000823990"/>
    </source>
</evidence>
<comment type="caution">
    <text evidence="1">The sequence shown here is derived from an EMBL/GenBank/DDBJ whole genome shotgun (WGS) entry which is preliminary data.</text>
</comment>
<evidence type="ECO:0008006" key="3">
    <source>
        <dbReference type="Google" id="ProtNLM"/>
    </source>
</evidence>
<name>A0A9D1PYM8_9FIRM</name>
<accession>A0A9D1PYM8</accession>
<evidence type="ECO:0000313" key="1">
    <source>
        <dbReference type="EMBL" id="HIW02202.1"/>
    </source>
</evidence>
<dbReference type="Proteomes" id="UP000823990">
    <property type="component" value="Unassembled WGS sequence"/>
</dbReference>
<gene>
    <name evidence="1" type="ORF">H9892_02555</name>
</gene>
<dbReference type="AlphaFoldDB" id="A0A9D1PYM8"/>
<organism evidence="1 2">
    <name type="scientific">Candidatus Protoclostridium stercorigallinarum</name>
    <dbReference type="NCBI Taxonomy" id="2838741"/>
    <lineage>
        <taxon>Bacteria</taxon>
        <taxon>Bacillati</taxon>
        <taxon>Bacillota</taxon>
        <taxon>Clostridia</taxon>
        <taxon>Candidatus Protoclostridium</taxon>
    </lineage>
</organism>
<protein>
    <recommendedName>
        <fullName evidence="3">DUF2383 domain-containing protein</fullName>
    </recommendedName>
</protein>
<reference evidence="1" key="2">
    <citation type="submission" date="2021-04" db="EMBL/GenBank/DDBJ databases">
        <authorList>
            <person name="Gilroy R."/>
        </authorList>
    </citation>
    <scope>NUCLEOTIDE SEQUENCE</scope>
    <source>
        <strain evidence="1">12435</strain>
    </source>
</reference>
<reference evidence="1" key="1">
    <citation type="journal article" date="2021" name="PeerJ">
        <title>Extensive microbial diversity within the chicken gut microbiome revealed by metagenomics and culture.</title>
        <authorList>
            <person name="Gilroy R."/>
            <person name="Ravi A."/>
            <person name="Getino M."/>
            <person name="Pursley I."/>
            <person name="Horton D.L."/>
            <person name="Alikhan N.F."/>
            <person name="Baker D."/>
            <person name="Gharbi K."/>
            <person name="Hall N."/>
            <person name="Watson M."/>
            <person name="Adriaenssens E.M."/>
            <person name="Foster-Nyarko E."/>
            <person name="Jarju S."/>
            <person name="Secka A."/>
            <person name="Antonio M."/>
            <person name="Oren A."/>
            <person name="Chaudhuri R.R."/>
            <person name="La Ragione R."/>
            <person name="Hildebrand F."/>
            <person name="Pallen M.J."/>
        </authorList>
    </citation>
    <scope>NUCLEOTIDE SEQUENCE</scope>
    <source>
        <strain evidence="1">12435</strain>
    </source>
</reference>
<dbReference type="EMBL" id="DXHS01000045">
    <property type="protein sequence ID" value="HIW02202.1"/>
    <property type="molecule type" value="Genomic_DNA"/>
</dbReference>
<proteinExistence type="predicted"/>
<sequence length="149" mass="16122">MDEKTKTQTTELLEAVRKNAQMGTTTLEILAERLAANERAMAEVITKQLNEYRLIADAAGNKARELGVEPENACALARTAASAMTSLQTLADKSPSHIAEMVIVGSTRGMISSLRALRTHPEADSDAVGLASRLLLAEANNIEELKRYL</sequence>